<gene>
    <name evidence="4" type="ORF">KDW03_05485</name>
</gene>
<protein>
    <submittedName>
        <fullName evidence="4">Nitroreductase family protein</fullName>
    </submittedName>
</protein>
<dbReference type="InterPro" id="IPR000415">
    <property type="entry name" value="Nitroreductase-like"/>
</dbReference>
<dbReference type="RefSeq" id="WP_271436383.1">
    <property type="nucleotide sequence ID" value="NZ_CP073355.1"/>
</dbReference>
<dbReference type="Proteomes" id="UP001056539">
    <property type="component" value="Chromosome"/>
</dbReference>
<dbReference type="GO" id="GO:0016491">
    <property type="term" value="F:oxidoreductase activity"/>
    <property type="evidence" value="ECO:0007669"/>
    <property type="project" value="UniProtKB-KW"/>
</dbReference>
<dbReference type="SUPFAM" id="SSF55469">
    <property type="entry name" value="FMN-dependent nitroreductase-like"/>
    <property type="match status" value="1"/>
</dbReference>
<name>A0AAX3BG96_9SPIR</name>
<dbReference type="PANTHER" id="PTHR43673">
    <property type="entry name" value="NAD(P)H NITROREDUCTASE YDGI-RELATED"/>
    <property type="match status" value="1"/>
</dbReference>
<dbReference type="Gene3D" id="3.40.109.10">
    <property type="entry name" value="NADH Oxidase"/>
    <property type="match status" value="1"/>
</dbReference>
<proteinExistence type="inferred from homology"/>
<dbReference type="InterPro" id="IPR029479">
    <property type="entry name" value="Nitroreductase"/>
</dbReference>
<dbReference type="KEGG" id="taqu:KDW03_05485"/>
<dbReference type="AlphaFoldDB" id="A0AAX3BG96"/>
<reference evidence="4" key="2">
    <citation type="submission" date="2022-06" db="EMBL/GenBank/DDBJ databases">
        <title>Thermospira aquatica gen. nov., sp. nov.</title>
        <authorList>
            <person name="Ben Ali Gam Z."/>
            <person name="Labat M."/>
        </authorList>
    </citation>
    <scope>NUCLEOTIDE SEQUENCE</scope>
    <source>
        <strain evidence="4">F1F22</strain>
    </source>
</reference>
<feature type="domain" description="Nitroreductase" evidence="3">
    <location>
        <begin position="9"/>
        <end position="152"/>
    </location>
</feature>
<evidence type="ECO:0000313" key="4">
    <source>
        <dbReference type="EMBL" id="URA11249.1"/>
    </source>
</evidence>
<comment type="similarity">
    <text evidence="1">Belongs to the nitroreductase family.</text>
</comment>
<evidence type="ECO:0000313" key="5">
    <source>
        <dbReference type="Proteomes" id="UP001056539"/>
    </source>
</evidence>
<keyword evidence="2" id="KW-0560">Oxidoreductase</keyword>
<dbReference type="Gene3D" id="2.20.180.10">
    <property type="entry name" value="putative fmn-dependent nitroreductase like domains"/>
    <property type="match status" value="1"/>
</dbReference>
<dbReference type="PANTHER" id="PTHR43673:SF10">
    <property type="entry name" value="NADH DEHYDROGENASE_NAD(P)H NITROREDUCTASE XCC3605-RELATED"/>
    <property type="match status" value="1"/>
</dbReference>
<keyword evidence="5" id="KW-1185">Reference proteome</keyword>
<reference evidence="4" key="1">
    <citation type="submission" date="2021-04" db="EMBL/GenBank/DDBJ databases">
        <authorList>
            <person name="Postec A."/>
        </authorList>
    </citation>
    <scope>NUCLEOTIDE SEQUENCE</scope>
    <source>
        <strain evidence="4">F1F22</strain>
    </source>
</reference>
<sequence>MHIQELVKSSRSFRRFDERVEIPEKKQRKWLEALRYIPSARNLQPLRYVVVRSFEARERFFPLLGWAAYLKGKGTPQQGERPTLYVVIGYDTRLSPSLPAIDIGIAAQTLLLLARADGYGGCVIGSFDPEKIKNLLEVDDHFGVGLVVALGKPKEKIKIVPVTGSIEYYRDEKGTHYVPKRALSELWIKTL</sequence>
<organism evidence="4 5">
    <name type="scientific">Thermospira aquatica</name>
    <dbReference type="NCBI Taxonomy" id="2828656"/>
    <lineage>
        <taxon>Bacteria</taxon>
        <taxon>Pseudomonadati</taxon>
        <taxon>Spirochaetota</taxon>
        <taxon>Spirochaetia</taxon>
        <taxon>Brevinematales</taxon>
        <taxon>Thermospiraceae</taxon>
        <taxon>Thermospira</taxon>
    </lineage>
</organism>
<evidence type="ECO:0000259" key="3">
    <source>
        <dbReference type="Pfam" id="PF00881"/>
    </source>
</evidence>
<accession>A0AAX3BG96</accession>
<dbReference type="EMBL" id="CP073355">
    <property type="protein sequence ID" value="URA11249.1"/>
    <property type="molecule type" value="Genomic_DNA"/>
</dbReference>
<evidence type="ECO:0000256" key="1">
    <source>
        <dbReference type="ARBA" id="ARBA00007118"/>
    </source>
</evidence>
<evidence type="ECO:0000256" key="2">
    <source>
        <dbReference type="ARBA" id="ARBA00023002"/>
    </source>
</evidence>
<dbReference type="Pfam" id="PF00881">
    <property type="entry name" value="Nitroreductase"/>
    <property type="match status" value="1"/>
</dbReference>
<dbReference type="InterPro" id="IPR023312">
    <property type="entry name" value="Put_nitroreductase_C_bac"/>
</dbReference>